<evidence type="ECO:0000313" key="3">
    <source>
        <dbReference type="Proteomes" id="UP000269721"/>
    </source>
</evidence>
<gene>
    <name evidence="2" type="ORF">BDK51DRAFT_39139</name>
</gene>
<sequence length="270" mass="29628">MYQKDCAAPLGNIAAFADHRLDALASTTSTIRDPAPSRRLAPPLTSPQPSGYPSSSASLAAGRLAPAFGFPLVWYPVYRPDPETVNAPSLLSGSPSAGTFSFPTNYSPRYHKESPTCFPLQEIRQARTALVLLNTAPSPKRALKPGTRSTPHPIRSDPIPPDPNPIRYDPPAQSKRVSGAPGTRPEASPPDHEALFGHQDSVILHRSGLMNPFWLDQESNSFRIPSPRLLTSDKYFGQQESHHERGFQYPPENPPLSQPGSEYWALIHRQ</sequence>
<dbReference type="AlphaFoldDB" id="A0A4P9W956"/>
<accession>A0A4P9W956</accession>
<feature type="region of interest" description="Disordered" evidence="1">
    <location>
        <begin position="135"/>
        <end position="194"/>
    </location>
</feature>
<feature type="region of interest" description="Disordered" evidence="1">
    <location>
        <begin position="28"/>
        <end position="56"/>
    </location>
</feature>
<evidence type="ECO:0000256" key="1">
    <source>
        <dbReference type="SAM" id="MobiDB-lite"/>
    </source>
</evidence>
<feature type="region of interest" description="Disordered" evidence="1">
    <location>
        <begin position="237"/>
        <end position="262"/>
    </location>
</feature>
<organism evidence="2 3">
    <name type="scientific">Blyttiomyces helicus</name>
    <dbReference type="NCBI Taxonomy" id="388810"/>
    <lineage>
        <taxon>Eukaryota</taxon>
        <taxon>Fungi</taxon>
        <taxon>Fungi incertae sedis</taxon>
        <taxon>Chytridiomycota</taxon>
        <taxon>Chytridiomycota incertae sedis</taxon>
        <taxon>Chytridiomycetes</taxon>
        <taxon>Chytridiomycetes incertae sedis</taxon>
        <taxon>Blyttiomyces</taxon>
    </lineage>
</organism>
<name>A0A4P9W956_9FUNG</name>
<keyword evidence="3" id="KW-1185">Reference proteome</keyword>
<dbReference type="Proteomes" id="UP000269721">
    <property type="component" value="Unassembled WGS sequence"/>
</dbReference>
<proteinExistence type="predicted"/>
<reference evidence="3" key="1">
    <citation type="journal article" date="2018" name="Nat. Microbiol.">
        <title>Leveraging single-cell genomics to expand the fungal tree of life.</title>
        <authorList>
            <person name="Ahrendt S.R."/>
            <person name="Quandt C.A."/>
            <person name="Ciobanu D."/>
            <person name="Clum A."/>
            <person name="Salamov A."/>
            <person name="Andreopoulos B."/>
            <person name="Cheng J.F."/>
            <person name="Woyke T."/>
            <person name="Pelin A."/>
            <person name="Henrissat B."/>
            <person name="Reynolds N.K."/>
            <person name="Benny G.L."/>
            <person name="Smith M.E."/>
            <person name="James T.Y."/>
            <person name="Grigoriev I.V."/>
        </authorList>
    </citation>
    <scope>NUCLEOTIDE SEQUENCE [LARGE SCALE GENOMIC DNA]</scope>
</reference>
<protein>
    <submittedName>
        <fullName evidence="2">Uncharacterized protein</fullName>
    </submittedName>
</protein>
<dbReference type="EMBL" id="KZ996990">
    <property type="protein sequence ID" value="RKO88025.1"/>
    <property type="molecule type" value="Genomic_DNA"/>
</dbReference>
<evidence type="ECO:0000313" key="2">
    <source>
        <dbReference type="EMBL" id="RKO88025.1"/>
    </source>
</evidence>